<keyword evidence="5" id="KW-0540">Nuclease</keyword>
<dbReference type="GO" id="GO:0005634">
    <property type="term" value="C:nucleus"/>
    <property type="evidence" value="ECO:0007669"/>
    <property type="project" value="UniProtKB-SubCell"/>
</dbReference>
<dbReference type="GO" id="GO:0010792">
    <property type="term" value="P:DNA double-strand break processing involved in repair via single-strand annealing"/>
    <property type="evidence" value="ECO:0007669"/>
    <property type="project" value="TreeGrafter"/>
</dbReference>
<dbReference type="Pfam" id="PF08573">
    <property type="entry name" value="SAE2"/>
    <property type="match status" value="1"/>
</dbReference>
<evidence type="ECO:0000256" key="1">
    <source>
        <dbReference type="ARBA" id="ARBA00004123"/>
    </source>
</evidence>
<evidence type="ECO:0000259" key="4">
    <source>
        <dbReference type="Pfam" id="PF08573"/>
    </source>
</evidence>
<feature type="domain" description="DNA endonuclease activator Ctp1 C-terminal" evidence="4">
    <location>
        <begin position="189"/>
        <end position="227"/>
    </location>
</feature>
<dbReference type="PANTHER" id="PTHR15107:SF0">
    <property type="entry name" value="DNA ENDONUCLEASE ACTIVATOR CTP1 C-TERMINAL DOMAIN-CONTAINING PROTEIN"/>
    <property type="match status" value="1"/>
</dbReference>
<comment type="subcellular location">
    <subcellularLocation>
        <location evidence="1">Nucleus</location>
    </subcellularLocation>
</comment>
<evidence type="ECO:0000313" key="5">
    <source>
        <dbReference type="EMBL" id="KRY79568.1"/>
    </source>
</evidence>
<sequence length="302" mass="34819">MNNIRLVFLIEIYLSSSDFMSSDNFNSKILPPLVEDEDEAVQNILPTTPDAHAKNFFLTKAEYSPELFSSSVKRKTKRCLIFDFDEFNFSDDIENFDLHSNLELQVVSPADLNEIRCSPDKVSTSHENYALKSVSVDPLLSSSFDSVPVNEATVPYKYINEPVKSKRERKKLHGHACHCCRNYVDKLYLDEEEKAKRLKEVGRHRALHPRPRTPEHFWDVGFPSTPEIEERSLIYRLNCLTKLSIALHICDFLNQQLCEYTNLERRTAQYYNDNGKTRRLNAYGDEDIKPKVEGDGCQAVTG</sequence>
<accession>A0A0V1F0J3</accession>
<keyword evidence="5" id="KW-0255">Endonuclease</keyword>
<evidence type="ECO:0000256" key="2">
    <source>
        <dbReference type="ARBA" id="ARBA00022763"/>
    </source>
</evidence>
<dbReference type="EMBL" id="JYDR01000001">
    <property type="protein sequence ID" value="KRY79568.1"/>
    <property type="molecule type" value="Genomic_DNA"/>
</dbReference>
<keyword evidence="3" id="KW-0539">Nucleus</keyword>
<dbReference type="PANTHER" id="PTHR15107">
    <property type="entry name" value="RETINOBLASTOMA BINDING PROTEIN 8"/>
    <property type="match status" value="1"/>
</dbReference>
<reference evidence="5 6" key="1">
    <citation type="submission" date="2015-01" db="EMBL/GenBank/DDBJ databases">
        <title>Evolution of Trichinella species and genotypes.</title>
        <authorList>
            <person name="Korhonen P.K."/>
            <person name="Edoardo P."/>
            <person name="Giuseppe L.R."/>
            <person name="Gasser R.B."/>
        </authorList>
    </citation>
    <scope>NUCLEOTIDE SEQUENCE [LARGE SCALE GENOMIC DNA]</scope>
    <source>
        <strain evidence="5">ISS13</strain>
    </source>
</reference>
<evidence type="ECO:0000313" key="6">
    <source>
        <dbReference type="Proteomes" id="UP000054632"/>
    </source>
</evidence>
<gene>
    <name evidence="5" type="primary">rbbp8</name>
    <name evidence="5" type="ORF">T4A_10063</name>
</gene>
<organism evidence="5 6">
    <name type="scientific">Trichinella pseudospiralis</name>
    <name type="common">Parasitic roundworm</name>
    <dbReference type="NCBI Taxonomy" id="6337"/>
    <lineage>
        <taxon>Eukaryota</taxon>
        <taxon>Metazoa</taxon>
        <taxon>Ecdysozoa</taxon>
        <taxon>Nematoda</taxon>
        <taxon>Enoplea</taxon>
        <taxon>Dorylaimia</taxon>
        <taxon>Trichinellida</taxon>
        <taxon>Trichinellidae</taxon>
        <taxon>Trichinella</taxon>
    </lineage>
</organism>
<dbReference type="GO" id="GO:0004519">
    <property type="term" value="F:endonuclease activity"/>
    <property type="evidence" value="ECO:0007669"/>
    <property type="project" value="UniProtKB-KW"/>
</dbReference>
<dbReference type="GO" id="GO:0003684">
    <property type="term" value="F:damaged DNA binding"/>
    <property type="evidence" value="ECO:0007669"/>
    <property type="project" value="TreeGrafter"/>
</dbReference>
<dbReference type="InterPro" id="IPR033316">
    <property type="entry name" value="RBBP8-like"/>
</dbReference>
<evidence type="ECO:0000256" key="3">
    <source>
        <dbReference type="ARBA" id="ARBA00023242"/>
    </source>
</evidence>
<comment type="caution">
    <text evidence="5">The sequence shown here is derived from an EMBL/GenBank/DDBJ whole genome shotgun (WGS) entry which is preliminary data.</text>
</comment>
<proteinExistence type="predicted"/>
<dbReference type="Proteomes" id="UP000054632">
    <property type="component" value="Unassembled WGS sequence"/>
</dbReference>
<keyword evidence="2" id="KW-0227">DNA damage</keyword>
<dbReference type="AlphaFoldDB" id="A0A0V1F0J3"/>
<keyword evidence="5" id="KW-0378">Hydrolase</keyword>
<name>A0A0V1F0J3_TRIPS</name>
<protein>
    <submittedName>
        <fullName evidence="5">DNA endonuclease RBBP8</fullName>
    </submittedName>
</protein>
<dbReference type="InterPro" id="IPR013882">
    <property type="entry name" value="Ctp1_C"/>
</dbReference>